<dbReference type="Proteomes" id="UP001152795">
    <property type="component" value="Unassembled WGS sequence"/>
</dbReference>
<dbReference type="AlphaFoldDB" id="A0A7D9LBE9"/>
<dbReference type="PANTHER" id="PTHR19446">
    <property type="entry name" value="REVERSE TRANSCRIPTASES"/>
    <property type="match status" value="1"/>
</dbReference>
<dbReference type="OrthoDB" id="5987619at2759"/>
<protein>
    <submittedName>
        <fullName evidence="1">Uncharacterized protein</fullName>
    </submittedName>
</protein>
<sequence>MLTTVHKFKRWNKIACVSNIYGIDIGNTWNIFNWIKNGVYCFMLLMTILWLCFRLKPSYIPVEITLNGIVIHSELAILPDKLCCVWTATPDLNQRKFNYPLNYQCGINLQIDRKPSHVVLLILLAGDEATNPGLRTSSTINRTVKCLNLKARSPTSLHRTNNSEDTSIDPSTIDDNISLLEDVVLTPADVANVLRTLDNDKAHGPDGIPARLLTETASQIPPSLCQLLNKSLRIGVVPFHWKLANVAPAHKKGDQEFAENYRPISQLSLVSKVLERWKNCVNHLIDVFDKIRKQLDRGKQIDVIYLDMSKAFHKVSHKRLLLLRLREFGFGGNILNWFRSYLQDRRQQTTILGATSLPGQVTSEVPHVSLKQDS</sequence>
<proteinExistence type="predicted"/>
<organism evidence="1 2">
    <name type="scientific">Paramuricea clavata</name>
    <name type="common">Red gorgonian</name>
    <name type="synonym">Violescent sea-whip</name>
    <dbReference type="NCBI Taxonomy" id="317549"/>
    <lineage>
        <taxon>Eukaryota</taxon>
        <taxon>Metazoa</taxon>
        <taxon>Cnidaria</taxon>
        <taxon>Anthozoa</taxon>
        <taxon>Octocorallia</taxon>
        <taxon>Malacalcyonacea</taxon>
        <taxon>Plexauridae</taxon>
        <taxon>Paramuricea</taxon>
    </lineage>
</organism>
<accession>A0A7D9LBE9</accession>
<name>A0A7D9LBE9_PARCT</name>
<gene>
    <name evidence="1" type="ORF">PACLA_8A034933</name>
</gene>
<reference evidence="1" key="1">
    <citation type="submission" date="2020-04" db="EMBL/GenBank/DDBJ databases">
        <authorList>
            <person name="Alioto T."/>
            <person name="Alioto T."/>
            <person name="Gomez Garrido J."/>
        </authorList>
    </citation>
    <scope>NUCLEOTIDE SEQUENCE</scope>
    <source>
        <strain evidence="1">A484AB</strain>
    </source>
</reference>
<dbReference type="EMBL" id="CACRXK020017174">
    <property type="protein sequence ID" value="CAB4030843.1"/>
    <property type="molecule type" value="Genomic_DNA"/>
</dbReference>
<evidence type="ECO:0000313" key="1">
    <source>
        <dbReference type="EMBL" id="CAB4030843.1"/>
    </source>
</evidence>
<comment type="caution">
    <text evidence="1">The sequence shown here is derived from an EMBL/GenBank/DDBJ whole genome shotgun (WGS) entry which is preliminary data.</text>
</comment>
<evidence type="ECO:0000313" key="2">
    <source>
        <dbReference type="Proteomes" id="UP001152795"/>
    </source>
</evidence>
<keyword evidence="2" id="KW-1185">Reference proteome</keyword>